<comment type="caution">
    <text evidence="1">The sequence shown here is derived from an EMBL/GenBank/DDBJ whole genome shotgun (WGS) entry which is preliminary data.</text>
</comment>
<gene>
    <name evidence="1" type="ORF">Poly41_12060</name>
</gene>
<dbReference type="EMBL" id="SJPV01000001">
    <property type="protein sequence ID" value="TWU42905.1"/>
    <property type="molecule type" value="Genomic_DNA"/>
</dbReference>
<sequence length="94" mass="10606">MKTRNATSDHSLYRLFTRFQAQRRRDRCIENRKTFLPSRQTFPSSRKSLGTLVPSGSSADIVIVSLWNAAHHGGQLEIGRDDPKGFDIGCRGET</sequence>
<evidence type="ECO:0000313" key="1">
    <source>
        <dbReference type="EMBL" id="TWU42905.1"/>
    </source>
</evidence>
<proteinExistence type="predicted"/>
<reference evidence="1 2" key="1">
    <citation type="submission" date="2019-02" db="EMBL/GenBank/DDBJ databases">
        <title>Deep-cultivation of Planctomycetes and their phenomic and genomic characterization uncovers novel biology.</title>
        <authorList>
            <person name="Wiegand S."/>
            <person name="Jogler M."/>
            <person name="Boedeker C."/>
            <person name="Pinto D."/>
            <person name="Vollmers J."/>
            <person name="Rivas-Marin E."/>
            <person name="Kohn T."/>
            <person name="Peeters S.H."/>
            <person name="Heuer A."/>
            <person name="Rast P."/>
            <person name="Oberbeckmann S."/>
            <person name="Bunk B."/>
            <person name="Jeske O."/>
            <person name="Meyerdierks A."/>
            <person name="Storesund J.E."/>
            <person name="Kallscheuer N."/>
            <person name="Luecker S."/>
            <person name="Lage O.M."/>
            <person name="Pohl T."/>
            <person name="Merkel B.J."/>
            <person name="Hornburger P."/>
            <person name="Mueller R.-W."/>
            <person name="Bruemmer F."/>
            <person name="Labrenz M."/>
            <person name="Spormann A.M."/>
            <person name="Op Den Camp H."/>
            <person name="Overmann J."/>
            <person name="Amann R."/>
            <person name="Jetten M.S.M."/>
            <person name="Mascher T."/>
            <person name="Medema M.H."/>
            <person name="Devos D.P."/>
            <person name="Kaster A.-K."/>
            <person name="Ovreas L."/>
            <person name="Rohde M."/>
            <person name="Galperin M.Y."/>
            <person name="Jogler C."/>
        </authorList>
    </citation>
    <scope>NUCLEOTIDE SEQUENCE [LARGE SCALE GENOMIC DNA]</scope>
    <source>
        <strain evidence="1 2">Poly41</strain>
    </source>
</reference>
<dbReference type="Proteomes" id="UP000319143">
    <property type="component" value="Unassembled WGS sequence"/>
</dbReference>
<name>A0A5C6E2F1_9BACT</name>
<organism evidence="1 2">
    <name type="scientific">Novipirellula artificiosorum</name>
    <dbReference type="NCBI Taxonomy" id="2528016"/>
    <lineage>
        <taxon>Bacteria</taxon>
        <taxon>Pseudomonadati</taxon>
        <taxon>Planctomycetota</taxon>
        <taxon>Planctomycetia</taxon>
        <taxon>Pirellulales</taxon>
        <taxon>Pirellulaceae</taxon>
        <taxon>Novipirellula</taxon>
    </lineage>
</organism>
<keyword evidence="2" id="KW-1185">Reference proteome</keyword>
<evidence type="ECO:0000313" key="2">
    <source>
        <dbReference type="Proteomes" id="UP000319143"/>
    </source>
</evidence>
<protein>
    <submittedName>
        <fullName evidence="1">Uncharacterized protein</fullName>
    </submittedName>
</protein>
<accession>A0A5C6E2F1</accession>
<dbReference type="AlphaFoldDB" id="A0A5C6E2F1"/>